<evidence type="ECO:0000313" key="1">
    <source>
        <dbReference type="EMBL" id="AFQ96282.1"/>
    </source>
</evidence>
<proteinExistence type="predicted"/>
<sequence>MCNLKPAIPDMYIPAIDGLYMDYYFNESSVALTKIIIGFTHCFESAYIIVGNGDKVHAKFFGDGITLHMGEVVWNG</sequence>
<dbReference type="RefSeq" id="YP_006905958.1">
    <property type="nucleotide sequence ID" value="NC_018831.1"/>
</dbReference>
<evidence type="ECO:0000313" key="2">
    <source>
        <dbReference type="Proteomes" id="UP000006275"/>
    </source>
</evidence>
<accession>J9QPC8</accession>
<dbReference type="KEGG" id="vg:13827698"/>
<dbReference type="GeneID" id="13827698"/>
<gene>
    <name evidence="1" type="ORF">P70_0093</name>
</gene>
<protein>
    <submittedName>
        <fullName evidence="1">Uncharacterized protein</fullName>
    </submittedName>
</protein>
<keyword evidence="2" id="KW-1185">Reference proteome</keyword>
<organism evidence="1 2">
    <name type="scientific">Listeria phage P70</name>
    <dbReference type="NCBI Taxonomy" id="1225800"/>
    <lineage>
        <taxon>Viruses</taxon>
        <taxon>Duplodnaviria</taxon>
        <taxon>Heunggongvirae</taxon>
        <taxon>Uroviricota</taxon>
        <taxon>Caudoviricetes</taxon>
        <taxon>Homburgvirus</taxon>
        <taxon>Homburgvirus P70</taxon>
    </lineage>
</organism>
<dbReference type="EMBL" id="JX442241">
    <property type="protein sequence ID" value="AFQ96282.1"/>
    <property type="molecule type" value="Genomic_DNA"/>
</dbReference>
<dbReference type="OrthoDB" id="20191at10239"/>
<reference evidence="1 2" key="1">
    <citation type="journal article" date="2012" name="J. Virol.">
        <title>Bacteriophage P70: Unique morphology and unrelatedness to other Listeria bacteriophages.</title>
        <authorList>
            <person name="Schmuki M.M."/>
            <person name="Erne D."/>
            <person name="Loessner M.J."/>
            <person name="Klumpp J."/>
        </authorList>
    </citation>
    <scope>NUCLEOTIDE SEQUENCE [LARGE SCALE GENOMIC DNA]</scope>
</reference>
<name>J9QPC8_9CAUD</name>
<dbReference type="Proteomes" id="UP000006275">
    <property type="component" value="Segment"/>
</dbReference>